<protein>
    <submittedName>
        <fullName evidence="1">Uncharacterized protein</fullName>
    </submittedName>
</protein>
<gene>
    <name evidence="1" type="ORF">EXIGLDRAFT_730817</name>
</gene>
<name>A0A165ZD73_EXIGL</name>
<proteinExistence type="predicted"/>
<dbReference type="Proteomes" id="UP000077266">
    <property type="component" value="Unassembled WGS sequence"/>
</dbReference>
<keyword evidence="2" id="KW-1185">Reference proteome</keyword>
<dbReference type="InParanoid" id="A0A165ZD73"/>
<evidence type="ECO:0000313" key="2">
    <source>
        <dbReference type="Proteomes" id="UP000077266"/>
    </source>
</evidence>
<evidence type="ECO:0000313" key="1">
    <source>
        <dbReference type="EMBL" id="KZV81629.1"/>
    </source>
</evidence>
<dbReference type="AlphaFoldDB" id="A0A165ZD73"/>
<sequence length="84" mass="9541">MDVSHLRSVVCVAVPTLATFADTREERGSHTRPGRGIQVAHRNDECDTTGHKRMVIMKFNHLPSEPPKTSRTESWMERVLQARS</sequence>
<reference evidence="1 2" key="1">
    <citation type="journal article" date="2016" name="Mol. Biol. Evol.">
        <title>Comparative Genomics of Early-Diverging Mushroom-Forming Fungi Provides Insights into the Origins of Lignocellulose Decay Capabilities.</title>
        <authorList>
            <person name="Nagy L.G."/>
            <person name="Riley R."/>
            <person name="Tritt A."/>
            <person name="Adam C."/>
            <person name="Daum C."/>
            <person name="Floudas D."/>
            <person name="Sun H."/>
            <person name="Yadav J.S."/>
            <person name="Pangilinan J."/>
            <person name="Larsson K.H."/>
            <person name="Matsuura K."/>
            <person name="Barry K."/>
            <person name="Labutti K."/>
            <person name="Kuo R."/>
            <person name="Ohm R.A."/>
            <person name="Bhattacharya S.S."/>
            <person name="Shirouzu T."/>
            <person name="Yoshinaga Y."/>
            <person name="Martin F.M."/>
            <person name="Grigoriev I.V."/>
            <person name="Hibbett D.S."/>
        </authorList>
    </citation>
    <scope>NUCLEOTIDE SEQUENCE [LARGE SCALE GENOMIC DNA]</scope>
    <source>
        <strain evidence="1 2">HHB12029</strain>
    </source>
</reference>
<dbReference type="EMBL" id="KV426378">
    <property type="protein sequence ID" value="KZV81629.1"/>
    <property type="molecule type" value="Genomic_DNA"/>
</dbReference>
<accession>A0A165ZD73</accession>
<organism evidence="1 2">
    <name type="scientific">Exidia glandulosa HHB12029</name>
    <dbReference type="NCBI Taxonomy" id="1314781"/>
    <lineage>
        <taxon>Eukaryota</taxon>
        <taxon>Fungi</taxon>
        <taxon>Dikarya</taxon>
        <taxon>Basidiomycota</taxon>
        <taxon>Agaricomycotina</taxon>
        <taxon>Agaricomycetes</taxon>
        <taxon>Auriculariales</taxon>
        <taxon>Exidiaceae</taxon>
        <taxon>Exidia</taxon>
    </lineage>
</organism>